<accession>A0A7J5XLJ7</accession>
<gene>
    <name evidence="2" type="ORF">F7725_009638</name>
</gene>
<proteinExistence type="predicted"/>
<dbReference type="AlphaFoldDB" id="A0A7J5XLJ7"/>
<sequence>MAAGARTEAGTMAGWAGSGAGTMAAGAETGAGTMAAGAGTEAWIMAVWTGAGTMAAGAETGAGTMAAGAGTGAGTMAAGAGTGAGTMAAGAGTEAWIMAVWTGSGAGNMAVRSGSEAGTMAAGAGTGFGTMAAGHGTGTRNHGCVGWYWSTVPRLCGPALEHGTMAVWAGTGARAGLLALRLLEVLWRLRGPPNARRDPEKGSENGDWPSGLREKTLSTSGNELLHHGTLSTSICAFLRTASLSLLAKVSVLLMEQRVSGEMRSPAQAINTGQEWNTGLLLSAGQWALGIGPEGVTEDSEDSDSESFFDIIEVEKGEEYSFQRIRSFLKATKGMRAALMRRSKAFGQPVFCGPEKHRT</sequence>
<reference evidence="2 3" key="1">
    <citation type="submission" date="2020-03" db="EMBL/GenBank/DDBJ databases">
        <title>Dissostichus mawsoni Genome sequencing and assembly.</title>
        <authorList>
            <person name="Park H."/>
        </authorList>
    </citation>
    <scope>NUCLEOTIDE SEQUENCE [LARGE SCALE GENOMIC DNA]</scope>
    <source>
        <strain evidence="2">DM0001</strain>
        <tissue evidence="2">Muscle</tissue>
    </source>
</reference>
<feature type="region of interest" description="Disordered" evidence="1">
    <location>
        <begin position="193"/>
        <end position="215"/>
    </location>
</feature>
<name>A0A7J5XLJ7_DISMA</name>
<dbReference type="Proteomes" id="UP000518266">
    <property type="component" value="Unassembled WGS sequence"/>
</dbReference>
<evidence type="ECO:0000313" key="2">
    <source>
        <dbReference type="EMBL" id="KAF3837870.1"/>
    </source>
</evidence>
<keyword evidence="3" id="KW-1185">Reference proteome</keyword>
<dbReference type="EMBL" id="JAAKFY010000022">
    <property type="protein sequence ID" value="KAF3837870.1"/>
    <property type="molecule type" value="Genomic_DNA"/>
</dbReference>
<comment type="caution">
    <text evidence="2">The sequence shown here is derived from an EMBL/GenBank/DDBJ whole genome shotgun (WGS) entry which is preliminary data.</text>
</comment>
<protein>
    <submittedName>
        <fullName evidence="2">Uncharacterized protein</fullName>
    </submittedName>
</protein>
<feature type="compositionally biased region" description="Basic and acidic residues" evidence="1">
    <location>
        <begin position="195"/>
        <end position="204"/>
    </location>
</feature>
<evidence type="ECO:0000256" key="1">
    <source>
        <dbReference type="SAM" id="MobiDB-lite"/>
    </source>
</evidence>
<organism evidence="2 3">
    <name type="scientific">Dissostichus mawsoni</name>
    <name type="common">Antarctic cod</name>
    <dbReference type="NCBI Taxonomy" id="36200"/>
    <lineage>
        <taxon>Eukaryota</taxon>
        <taxon>Metazoa</taxon>
        <taxon>Chordata</taxon>
        <taxon>Craniata</taxon>
        <taxon>Vertebrata</taxon>
        <taxon>Euteleostomi</taxon>
        <taxon>Actinopterygii</taxon>
        <taxon>Neopterygii</taxon>
        <taxon>Teleostei</taxon>
        <taxon>Neoteleostei</taxon>
        <taxon>Acanthomorphata</taxon>
        <taxon>Eupercaria</taxon>
        <taxon>Perciformes</taxon>
        <taxon>Notothenioidei</taxon>
        <taxon>Nototheniidae</taxon>
        <taxon>Dissostichus</taxon>
    </lineage>
</organism>
<evidence type="ECO:0000313" key="3">
    <source>
        <dbReference type="Proteomes" id="UP000518266"/>
    </source>
</evidence>